<accession>A0A239ACY4</accession>
<reference evidence="1 2" key="1">
    <citation type="submission" date="2017-06" db="EMBL/GenBank/DDBJ databases">
        <authorList>
            <person name="Kim H.J."/>
            <person name="Triplett B.A."/>
        </authorList>
    </citation>
    <scope>NUCLEOTIDE SEQUENCE [LARGE SCALE GENOMIC DNA]</scope>
    <source>
        <strain evidence="1 2">DSM 25597</strain>
    </source>
</reference>
<protein>
    <submittedName>
        <fullName evidence="1">Uncharacterized protein</fullName>
    </submittedName>
</protein>
<dbReference type="Proteomes" id="UP000198379">
    <property type="component" value="Unassembled WGS sequence"/>
</dbReference>
<dbReference type="EMBL" id="FZNY01000004">
    <property type="protein sequence ID" value="SNR93475.1"/>
    <property type="molecule type" value="Genomic_DNA"/>
</dbReference>
<dbReference type="AlphaFoldDB" id="A0A239ACY4"/>
<sequence length="84" mass="10034">MKEPQRDLDSIELTKIIRSLMHFIVIDSKKFINEKEKAEYIKSYIYIFSKSINGMSDFINMKLIHDQIEKDILNLDLENVVRKN</sequence>
<organism evidence="1 2">
    <name type="scientific">Dokdonia pacifica</name>
    <dbReference type="NCBI Taxonomy" id="1627892"/>
    <lineage>
        <taxon>Bacteria</taxon>
        <taxon>Pseudomonadati</taxon>
        <taxon>Bacteroidota</taxon>
        <taxon>Flavobacteriia</taxon>
        <taxon>Flavobacteriales</taxon>
        <taxon>Flavobacteriaceae</taxon>
        <taxon>Dokdonia</taxon>
    </lineage>
</organism>
<proteinExistence type="predicted"/>
<dbReference type="RefSeq" id="WP_089372140.1">
    <property type="nucleotide sequence ID" value="NZ_BMEP01000007.1"/>
</dbReference>
<evidence type="ECO:0000313" key="1">
    <source>
        <dbReference type="EMBL" id="SNR93475.1"/>
    </source>
</evidence>
<name>A0A239ACY4_9FLAO</name>
<evidence type="ECO:0000313" key="2">
    <source>
        <dbReference type="Proteomes" id="UP000198379"/>
    </source>
</evidence>
<keyword evidence="2" id="KW-1185">Reference proteome</keyword>
<gene>
    <name evidence="1" type="ORF">SAMN06265376_104340</name>
</gene>